<dbReference type="InterPro" id="IPR039329">
    <property type="entry name" value="SIAE"/>
</dbReference>
<reference evidence="5" key="1">
    <citation type="submission" date="2016-01" db="EMBL/GenBank/DDBJ databases">
        <title>Draft genome of Chromobacterium sp. F49.</title>
        <authorList>
            <person name="Hong K.W."/>
        </authorList>
    </citation>
    <scope>NUCLEOTIDE SEQUENCE [LARGE SCALE GENOMIC DNA]</scope>
    <source>
        <strain evidence="5">CN3</strain>
    </source>
</reference>
<dbReference type="SUPFAM" id="SSF49785">
    <property type="entry name" value="Galactose-binding domain-like"/>
    <property type="match status" value="1"/>
</dbReference>
<dbReference type="PANTHER" id="PTHR22901">
    <property type="entry name" value="SIALATE O-ACETYLESTERASE"/>
    <property type="match status" value="1"/>
</dbReference>
<evidence type="ECO:0000256" key="1">
    <source>
        <dbReference type="ARBA" id="ARBA00022801"/>
    </source>
</evidence>
<feature type="chain" id="PRO_5045484479" description="Sialate O-acetylesterase domain-containing protein" evidence="2">
    <location>
        <begin position="25"/>
        <end position="652"/>
    </location>
</feature>
<organism evidence="4 5">
    <name type="scientific">Sphingomonas hankookensis</name>
    <dbReference type="NCBI Taxonomy" id="563996"/>
    <lineage>
        <taxon>Bacteria</taxon>
        <taxon>Pseudomonadati</taxon>
        <taxon>Pseudomonadota</taxon>
        <taxon>Alphaproteobacteria</taxon>
        <taxon>Sphingomonadales</taxon>
        <taxon>Sphingomonadaceae</taxon>
        <taxon>Sphingomonas</taxon>
    </lineage>
</organism>
<dbReference type="RefSeq" id="WP_066687807.1">
    <property type="nucleotide sequence ID" value="NZ_CP117025.1"/>
</dbReference>
<protein>
    <recommendedName>
        <fullName evidence="3">Sialate O-acetylesterase domain-containing protein</fullName>
    </recommendedName>
</protein>
<dbReference type="InterPro" id="IPR013783">
    <property type="entry name" value="Ig-like_fold"/>
</dbReference>
<evidence type="ECO:0000313" key="4">
    <source>
        <dbReference type="EMBL" id="KZE18889.1"/>
    </source>
</evidence>
<dbReference type="InterPro" id="IPR005181">
    <property type="entry name" value="SASA"/>
</dbReference>
<dbReference type="Proteomes" id="UP000076609">
    <property type="component" value="Unassembled WGS sequence"/>
</dbReference>
<dbReference type="Gene3D" id="2.60.40.10">
    <property type="entry name" value="Immunoglobulins"/>
    <property type="match status" value="1"/>
</dbReference>
<gene>
    <name evidence="4" type="ORF">AVT10_02375</name>
</gene>
<feature type="domain" description="Sialate O-acetylesterase" evidence="3">
    <location>
        <begin position="422"/>
        <end position="509"/>
    </location>
</feature>
<feature type="signal peptide" evidence="2">
    <location>
        <begin position="1"/>
        <end position="24"/>
    </location>
</feature>
<dbReference type="PANTHER" id="PTHR22901:SF0">
    <property type="entry name" value="SIALATE O-ACETYLESTERASE"/>
    <property type="match status" value="1"/>
</dbReference>
<accession>A0ABR5YGX1</accession>
<dbReference type="EMBL" id="LQQO01000001">
    <property type="protein sequence ID" value="KZE18889.1"/>
    <property type="molecule type" value="Genomic_DNA"/>
</dbReference>
<comment type="caution">
    <text evidence="4">The sequence shown here is derived from an EMBL/GenBank/DDBJ whole genome shotgun (WGS) entry which is preliminary data.</text>
</comment>
<sequence length="652" mass="68995">MRSVMGWAAGLTAALLAGSAPAWAQATAPSLANIFGDHAVLQRDRPITVWGDATPGEKVTVRLADRSVTAVAAKDGKWRATLPAMHAGGPYTLSVGGTAGAPAQQLSDVLVGDVFLCGGQSNMEFQVSHATGLEVIPSANDAQLRFTTIPDVSVPAPAAELPARAQWKAVSPETVSDASAVCYFMARSLRTTEQVPMGFIASEWGGTRIESWISAPSLGKLPGFADRLASVATFGSDPAAAVAREGARREAIWDGFDPAAKKERAFRAATFDDSGWATLPADDGQLPAADRAGLEGVVWLRTTIDLTPEQAAAARRIQLGPIGKFDETYINGRYVGGGSVDWVWRNYEFPSGTLKAGRNVVAVRVVGANGRMAITNAGNRAIGLGDGGTVPLNGPWRYRIGSRIGNVQVPPAPWEVPNSLTTLYNGMIAPLAGYGLKLAAWYQGESNAGEARAYRGLLTTLMADWRRTFAQPDLPFFVVQLTAFGKPQTVPVDSDWAALRQAQAEAVAADAHAGLGVTLDVGDRFDIHPAQKKVVGERLARLARVVAYRQPGFRSGPEAVEAVRQAGDIVVRFRNVTGGLQRYGGASAIGFERCAGTMCSFVDGMVQGDAIVLPGANRPEVTTIRYAWSDAPFVNLFDGADLPAAPFTLPVR</sequence>
<evidence type="ECO:0000256" key="2">
    <source>
        <dbReference type="SAM" id="SignalP"/>
    </source>
</evidence>
<dbReference type="Gene3D" id="3.40.50.1110">
    <property type="entry name" value="SGNH hydrolase"/>
    <property type="match status" value="2"/>
</dbReference>
<proteinExistence type="predicted"/>
<keyword evidence="5" id="KW-1185">Reference proteome</keyword>
<name>A0ABR5YGX1_9SPHN</name>
<evidence type="ECO:0000313" key="5">
    <source>
        <dbReference type="Proteomes" id="UP000076609"/>
    </source>
</evidence>
<evidence type="ECO:0000259" key="3">
    <source>
        <dbReference type="Pfam" id="PF03629"/>
    </source>
</evidence>
<dbReference type="SUPFAM" id="SSF52266">
    <property type="entry name" value="SGNH hydrolase"/>
    <property type="match status" value="1"/>
</dbReference>
<keyword evidence="2" id="KW-0732">Signal</keyword>
<dbReference type="InterPro" id="IPR008979">
    <property type="entry name" value="Galactose-bd-like_sf"/>
</dbReference>
<dbReference type="InterPro" id="IPR036514">
    <property type="entry name" value="SGNH_hydro_sf"/>
</dbReference>
<keyword evidence="1" id="KW-0378">Hydrolase</keyword>
<dbReference type="Pfam" id="PF03629">
    <property type="entry name" value="SASA"/>
    <property type="match status" value="1"/>
</dbReference>